<keyword evidence="3" id="KW-1185">Reference proteome</keyword>
<dbReference type="EMBL" id="JAAVJR010000259">
    <property type="protein sequence ID" value="NJW54532.1"/>
    <property type="molecule type" value="Genomic_DNA"/>
</dbReference>
<dbReference type="InterPro" id="IPR037171">
    <property type="entry name" value="NagB/RpiA_transferase-like"/>
</dbReference>
<dbReference type="Gene3D" id="3.40.1080.20">
    <property type="entry name" value="Acetyl-CoA hydrolase/transferase C-terminal domain"/>
    <property type="match status" value="1"/>
</dbReference>
<gene>
    <name evidence="2" type="ORF">HC175_16600</name>
</gene>
<dbReference type="Proteomes" id="UP000703674">
    <property type="component" value="Unassembled WGS sequence"/>
</dbReference>
<dbReference type="PANTHER" id="PTHR21432:SF20">
    <property type="entry name" value="ACETYL-COA HYDROLASE"/>
    <property type="match status" value="1"/>
</dbReference>
<dbReference type="SUPFAM" id="SSF100950">
    <property type="entry name" value="NagB/RpiA/CoA transferase-like"/>
    <property type="match status" value="1"/>
</dbReference>
<feature type="domain" description="Acetyl-CoA hydrolase/transferase C-terminal" evidence="1">
    <location>
        <begin position="1"/>
        <end position="34"/>
    </location>
</feature>
<evidence type="ECO:0000313" key="2">
    <source>
        <dbReference type="EMBL" id="NJW54532.1"/>
    </source>
</evidence>
<name>A0ABX1D377_9FLAO</name>
<dbReference type="InterPro" id="IPR038460">
    <property type="entry name" value="AcetylCoA_hyd_C_sf"/>
</dbReference>
<reference evidence="2 3" key="1">
    <citation type="submission" date="2020-03" db="EMBL/GenBank/DDBJ databases">
        <title>Salinimicrobium sp. nov, isolated from SCS.</title>
        <authorList>
            <person name="Cao W.R."/>
        </authorList>
    </citation>
    <scope>NUCLEOTIDE SEQUENCE [LARGE SCALE GENOMIC DNA]</scope>
    <source>
        <strain evidence="3">J15B91</strain>
    </source>
</reference>
<protein>
    <recommendedName>
        <fullName evidence="1">Acetyl-CoA hydrolase/transferase C-terminal domain-containing protein</fullName>
    </recommendedName>
</protein>
<accession>A0ABX1D377</accession>
<dbReference type="Pfam" id="PF13336">
    <property type="entry name" value="AcetylCoA_hyd_C"/>
    <property type="match status" value="1"/>
</dbReference>
<dbReference type="InterPro" id="IPR026888">
    <property type="entry name" value="AcetylCoA_hyd_C"/>
</dbReference>
<dbReference type="InterPro" id="IPR046433">
    <property type="entry name" value="ActCoA_hydro"/>
</dbReference>
<evidence type="ECO:0000313" key="3">
    <source>
        <dbReference type="Proteomes" id="UP000703674"/>
    </source>
</evidence>
<organism evidence="2 3">
    <name type="scientific">Salinimicrobium oceani</name>
    <dbReference type="NCBI Taxonomy" id="2722702"/>
    <lineage>
        <taxon>Bacteria</taxon>
        <taxon>Pseudomonadati</taxon>
        <taxon>Bacteroidota</taxon>
        <taxon>Flavobacteriia</taxon>
        <taxon>Flavobacteriales</taxon>
        <taxon>Flavobacteriaceae</taxon>
        <taxon>Salinimicrobium</taxon>
    </lineage>
</organism>
<dbReference type="PANTHER" id="PTHR21432">
    <property type="entry name" value="ACETYL-COA HYDROLASE-RELATED"/>
    <property type="match status" value="1"/>
</dbReference>
<feature type="non-terminal residue" evidence="2">
    <location>
        <position position="1"/>
    </location>
</feature>
<sequence>EYGVVNIFGKNLKQRAKAMISIAHPDHREVLEKAYFEMAY</sequence>
<comment type="caution">
    <text evidence="2">The sequence shown here is derived from an EMBL/GenBank/DDBJ whole genome shotgun (WGS) entry which is preliminary data.</text>
</comment>
<proteinExistence type="predicted"/>
<evidence type="ECO:0000259" key="1">
    <source>
        <dbReference type="Pfam" id="PF13336"/>
    </source>
</evidence>
<dbReference type="RefSeq" id="WP_168139483.1">
    <property type="nucleotide sequence ID" value="NZ_JAAVJR010000259.1"/>
</dbReference>